<name>A0A6N7LLT3_SINTE</name>
<dbReference type="RefSeq" id="WP_153442013.1">
    <property type="nucleotide sequence ID" value="NZ_JACIGA010000022.1"/>
</dbReference>
<comment type="caution">
    <text evidence="1">The sequence shown here is derived from an EMBL/GenBank/DDBJ whole genome shotgun (WGS) entry which is preliminary data.</text>
</comment>
<dbReference type="InterPro" id="IPR009216">
    <property type="entry name" value="Virulence_factor_SrfB"/>
</dbReference>
<reference evidence="1 2" key="1">
    <citation type="journal article" date="2013" name="Genome Biol.">
        <title>Comparative genomics of the core and accessory genomes of 48 Sinorhizobium strains comprising five genospecies.</title>
        <authorList>
            <person name="Sugawara M."/>
            <person name="Epstein B."/>
            <person name="Badgley B.D."/>
            <person name="Unno T."/>
            <person name="Xu L."/>
            <person name="Reese J."/>
            <person name="Gyaneshwar P."/>
            <person name="Denny R."/>
            <person name="Mudge J."/>
            <person name="Bharti A.K."/>
            <person name="Farmer A.D."/>
            <person name="May G.D."/>
            <person name="Woodward J.E."/>
            <person name="Medigue C."/>
            <person name="Vallenet D."/>
            <person name="Lajus A."/>
            <person name="Rouy Z."/>
            <person name="Martinez-Vaz B."/>
            <person name="Tiffin P."/>
            <person name="Young N.D."/>
            <person name="Sadowsky M.J."/>
        </authorList>
    </citation>
    <scope>NUCLEOTIDE SEQUENCE [LARGE SCALE GENOMIC DNA]</scope>
    <source>
        <strain evidence="1 2">USDA4894</strain>
    </source>
</reference>
<dbReference type="Proteomes" id="UP000439983">
    <property type="component" value="Unassembled WGS sequence"/>
</dbReference>
<keyword evidence="2" id="KW-1185">Reference proteome</keyword>
<accession>A0A6N7LLT3</accession>
<dbReference type="EMBL" id="WITC01000117">
    <property type="protein sequence ID" value="MQX18189.1"/>
    <property type="molecule type" value="Genomic_DNA"/>
</dbReference>
<dbReference type="PIRSF" id="PIRSF034585">
    <property type="entry name" value="SrfB"/>
    <property type="match status" value="1"/>
</dbReference>
<proteinExistence type="predicted"/>
<sequence>MLTNLADFSEGLTLVPDSGIQFVEFGFDFDQSPRLSRSFVERKSPGQVDADGKTLVRLLTNWMDDDPTAPFPYSSHADDVANYEVNKSLALNTFLNRWVPMPFFKLEPGRDDYGNEIYAQGPTDWVRARVTETRKAYQDEEATHRIIFAFDTSLAPKKPNRPYLAPSPEDASRTESFRYMSRLADIISFLSHKINVPDRGDVDIQQWVDDWLRDIFYSYKKAEKRGRELRADDFPYKFEHLARYITFVQLIASVIKLGRVTLIDTVSETKAVQPIDVDLVLDIGNSRSCGLLIQSFPDDMNVDLNNSLVMELRDLSKPELVYREPFESQCELVAAEFGTEDKARRSGRSRAFFWPSLLRIGPEASRLRGESEGTEAATGMSSPKRYLWSSDPVLQPWKFRSATPDEDGTVQPLVERTIYRFVNDRGDVLEQLESDRQKYKLKVMEQELQTASRFSFSKSSFFTFMLSEIIAQAMSMMNNPGVRRQRRLKDVPRRLRRIIMTIPSATPVQEQRILKSRAEAAVKLVWSLAGWSDTQNGINSKRPEVHCSWDEASSVHLVYLYGEAVQKLGSIRSLFDILGKDRERPASLPPNKAKAKQEERSLRIASVDVGGGTTDLMVTTYYQTDNVALYPDQNFREGFRIAGDDLLKTIIESLIIPRFEEQLAAAGLGSARNFLKDRFAGDNPTMSEQEKHLRRQFVLEVLQPIAIGILSECEAMSPNERHTTIRKASEFFDMRDDDEEAEIPVDERILEYLKGKAYALGAEEFRIADCDILIDPVAVEECVLATFDSVFDNIGEAINHLDADVVLLTGRPMRLPQMVSLFTNKMAVRTDAVIPIRDYRVGTWYPFRGVSNTHIDDPKTTAVVGAMLCALSESSITNFTLYSQYLRMRSTARYIGRLESGTTLTDEKLLFRDIDLDSIGEAEETTFDYHNPVRIGFRQLPLERWVATPLYKLTVAQSRTTRHIPKPIKVTIARNAQNADEEETNEAILLSSELTREEFVIEDAEDASGAPVNRLMELKLDTLAIDTGDGYWLDTGILSIQ</sequence>
<dbReference type="SUPFAM" id="SSF53067">
    <property type="entry name" value="Actin-like ATPase domain"/>
    <property type="match status" value="1"/>
</dbReference>
<evidence type="ECO:0000313" key="1">
    <source>
        <dbReference type="EMBL" id="MQX18189.1"/>
    </source>
</evidence>
<evidence type="ECO:0000313" key="2">
    <source>
        <dbReference type="Proteomes" id="UP000439983"/>
    </source>
</evidence>
<organism evidence="1 2">
    <name type="scientific">Sinorhizobium terangae</name>
    <dbReference type="NCBI Taxonomy" id="110322"/>
    <lineage>
        <taxon>Bacteria</taxon>
        <taxon>Pseudomonadati</taxon>
        <taxon>Pseudomonadota</taxon>
        <taxon>Alphaproteobacteria</taxon>
        <taxon>Hyphomicrobiales</taxon>
        <taxon>Rhizobiaceae</taxon>
        <taxon>Sinorhizobium/Ensifer group</taxon>
        <taxon>Sinorhizobium</taxon>
    </lineage>
</organism>
<dbReference type="Pfam" id="PF07520">
    <property type="entry name" value="SrfB"/>
    <property type="match status" value="1"/>
</dbReference>
<gene>
    <name evidence="1" type="ORF">GHK62_26690</name>
</gene>
<dbReference type="InterPro" id="IPR043129">
    <property type="entry name" value="ATPase_NBD"/>
</dbReference>
<protein>
    <submittedName>
        <fullName evidence="1">Virulence factor SrfB-like protein</fullName>
    </submittedName>
</protein>
<dbReference type="OrthoDB" id="5437169at2"/>
<dbReference type="AlphaFoldDB" id="A0A6N7LLT3"/>